<dbReference type="Proteomes" id="UP000821866">
    <property type="component" value="Unassembled WGS sequence"/>
</dbReference>
<organism evidence="12 13">
    <name type="scientific">Rhipicephalus microplus</name>
    <name type="common">Cattle tick</name>
    <name type="synonym">Boophilus microplus</name>
    <dbReference type="NCBI Taxonomy" id="6941"/>
    <lineage>
        <taxon>Eukaryota</taxon>
        <taxon>Metazoa</taxon>
        <taxon>Ecdysozoa</taxon>
        <taxon>Arthropoda</taxon>
        <taxon>Chelicerata</taxon>
        <taxon>Arachnida</taxon>
        <taxon>Acari</taxon>
        <taxon>Parasitiformes</taxon>
        <taxon>Ixodida</taxon>
        <taxon>Ixodoidea</taxon>
        <taxon>Ixodidae</taxon>
        <taxon>Rhipicephalinae</taxon>
        <taxon>Rhipicephalus</taxon>
        <taxon>Boophilus</taxon>
    </lineage>
</organism>
<dbReference type="SUPFAM" id="SSF47336">
    <property type="entry name" value="ACP-like"/>
    <property type="match status" value="1"/>
</dbReference>
<dbReference type="GO" id="GO:0016491">
    <property type="term" value="F:oxidoreductase activity"/>
    <property type="evidence" value="ECO:0007669"/>
    <property type="project" value="UniProtKB-KW"/>
</dbReference>
<evidence type="ECO:0000259" key="11">
    <source>
        <dbReference type="PROSITE" id="PS50075"/>
    </source>
</evidence>
<dbReference type="VEuPathDB" id="VectorBase:LOC119179100"/>
<evidence type="ECO:0000256" key="6">
    <source>
        <dbReference type="ARBA" id="ARBA00023002"/>
    </source>
</evidence>
<evidence type="ECO:0000256" key="9">
    <source>
        <dbReference type="ARBA" id="ARBA00023268"/>
    </source>
</evidence>
<keyword evidence="5" id="KW-0521">NADP</keyword>
<dbReference type="GO" id="GO:0006633">
    <property type="term" value="P:fatty acid biosynthetic process"/>
    <property type="evidence" value="ECO:0007669"/>
    <property type="project" value="UniProtKB-KW"/>
</dbReference>
<protein>
    <recommendedName>
        <fullName evidence="11">Carrier domain-containing protein</fullName>
    </recommendedName>
</protein>
<dbReference type="PANTHER" id="PTHR43775:SF7">
    <property type="entry name" value="FATTY ACID SYNTHASE"/>
    <property type="match status" value="1"/>
</dbReference>
<evidence type="ECO:0000256" key="5">
    <source>
        <dbReference type="ARBA" id="ARBA00022857"/>
    </source>
</evidence>
<evidence type="ECO:0000256" key="3">
    <source>
        <dbReference type="ARBA" id="ARBA00022553"/>
    </source>
</evidence>
<feature type="region of interest" description="Disordered" evidence="10">
    <location>
        <begin position="175"/>
        <end position="196"/>
    </location>
</feature>
<keyword evidence="9" id="KW-0511">Multifunctional enzyme</keyword>
<feature type="domain" description="Carrier" evidence="11">
    <location>
        <begin position="104"/>
        <end position="181"/>
    </location>
</feature>
<gene>
    <name evidence="12" type="ORF">HPB51_026725</name>
</gene>
<dbReference type="Pfam" id="PF00550">
    <property type="entry name" value="PP-binding"/>
    <property type="match status" value="1"/>
</dbReference>
<dbReference type="GO" id="GO:0004312">
    <property type="term" value="F:fatty acid synthase activity"/>
    <property type="evidence" value="ECO:0007669"/>
    <property type="project" value="TreeGrafter"/>
</dbReference>
<keyword evidence="13" id="KW-1185">Reference proteome</keyword>
<dbReference type="VEuPathDB" id="VectorBase:LOC119179026"/>
<accession>A0A9J6D246</accession>
<dbReference type="GO" id="GO:0031177">
    <property type="term" value="F:phosphopantetheine binding"/>
    <property type="evidence" value="ECO:0007669"/>
    <property type="project" value="InterPro"/>
</dbReference>
<keyword evidence="8" id="KW-0275">Fatty acid biosynthesis</keyword>
<dbReference type="InterPro" id="IPR036736">
    <property type="entry name" value="ACP-like_sf"/>
</dbReference>
<keyword evidence="2" id="KW-0444">Lipid biosynthesis</keyword>
<evidence type="ECO:0000313" key="12">
    <source>
        <dbReference type="EMBL" id="KAH7986047.1"/>
    </source>
</evidence>
<evidence type="ECO:0000256" key="4">
    <source>
        <dbReference type="ARBA" id="ARBA00022832"/>
    </source>
</evidence>
<dbReference type="PROSITE" id="PS50075">
    <property type="entry name" value="CARRIER"/>
    <property type="match status" value="1"/>
</dbReference>
<proteinExistence type="predicted"/>
<reference evidence="12" key="2">
    <citation type="submission" date="2021-09" db="EMBL/GenBank/DDBJ databases">
        <authorList>
            <person name="Jia N."/>
            <person name="Wang J."/>
            <person name="Shi W."/>
            <person name="Du L."/>
            <person name="Sun Y."/>
            <person name="Zhan W."/>
            <person name="Jiang J."/>
            <person name="Wang Q."/>
            <person name="Zhang B."/>
            <person name="Ji P."/>
            <person name="Sakyi L.B."/>
            <person name="Cui X."/>
            <person name="Yuan T."/>
            <person name="Jiang B."/>
            <person name="Yang W."/>
            <person name="Lam T.T.-Y."/>
            <person name="Chang Q."/>
            <person name="Ding S."/>
            <person name="Wang X."/>
            <person name="Zhu J."/>
            <person name="Ruan X."/>
            <person name="Zhao L."/>
            <person name="Wei J."/>
            <person name="Que T."/>
            <person name="Du C."/>
            <person name="Cheng J."/>
            <person name="Dai P."/>
            <person name="Han X."/>
            <person name="Huang E."/>
            <person name="Gao Y."/>
            <person name="Liu J."/>
            <person name="Shao H."/>
            <person name="Ye R."/>
            <person name="Li L."/>
            <person name="Wei W."/>
            <person name="Wang X."/>
            <person name="Wang C."/>
            <person name="Huo Q."/>
            <person name="Li W."/>
            <person name="Guo W."/>
            <person name="Chen H."/>
            <person name="Chen S."/>
            <person name="Zhou L."/>
            <person name="Zhou L."/>
            <person name="Ni X."/>
            <person name="Tian J."/>
            <person name="Zhou Y."/>
            <person name="Sheng Y."/>
            <person name="Liu T."/>
            <person name="Pan Y."/>
            <person name="Xia L."/>
            <person name="Li J."/>
            <person name="Zhao F."/>
            <person name="Cao W."/>
        </authorList>
    </citation>
    <scope>NUCLEOTIDE SEQUENCE</scope>
    <source>
        <strain evidence="12">Rmic-2018</strain>
        <tissue evidence="12">Larvae</tissue>
    </source>
</reference>
<dbReference type="Gene3D" id="1.10.1200.10">
    <property type="entry name" value="ACP-like"/>
    <property type="match status" value="1"/>
</dbReference>
<dbReference type="InterPro" id="IPR050091">
    <property type="entry name" value="PKS_NRPS_Biosynth_Enz"/>
</dbReference>
<evidence type="ECO:0000313" key="13">
    <source>
        <dbReference type="Proteomes" id="UP000821866"/>
    </source>
</evidence>
<dbReference type="EMBL" id="JABSTU010001408">
    <property type="protein sequence ID" value="KAH7986047.1"/>
    <property type="molecule type" value="Genomic_DNA"/>
</dbReference>
<dbReference type="InterPro" id="IPR009081">
    <property type="entry name" value="PP-bd_ACP"/>
</dbReference>
<evidence type="ECO:0000256" key="2">
    <source>
        <dbReference type="ARBA" id="ARBA00022516"/>
    </source>
</evidence>
<evidence type="ECO:0000256" key="8">
    <source>
        <dbReference type="ARBA" id="ARBA00023160"/>
    </source>
</evidence>
<evidence type="ECO:0000256" key="1">
    <source>
        <dbReference type="ARBA" id="ARBA00022450"/>
    </source>
</evidence>
<keyword evidence="3" id="KW-0597">Phosphoprotein</keyword>
<evidence type="ECO:0000256" key="10">
    <source>
        <dbReference type="SAM" id="MobiDB-lite"/>
    </source>
</evidence>
<dbReference type="AlphaFoldDB" id="A0A9J6D246"/>
<keyword evidence="1" id="KW-0596">Phosphopantetheine</keyword>
<sequence>MRGRFLEIGKFDLFKDKNLGMSLFLQDVSFHGVMLDSLLNDDPSSVALKRQLRSLILEGIDKGVVKALMPYMFTREEAEKAFHFAAAVTHTGKVLTQTAFLAHCVVVTRSRAIAGIRRGIRDLSKISPTVTLAELGIDSLMSVEMKQLLERDFEVTVSAQDIRLLTVAQLKAIGESGSDSTPVSEVPPPAETGQGM</sequence>
<name>A0A9J6D246_RHIMP</name>
<dbReference type="InterPro" id="IPR020806">
    <property type="entry name" value="PKS_PP-bd"/>
</dbReference>
<evidence type="ECO:0000256" key="7">
    <source>
        <dbReference type="ARBA" id="ARBA00023098"/>
    </source>
</evidence>
<dbReference type="PANTHER" id="PTHR43775">
    <property type="entry name" value="FATTY ACID SYNTHASE"/>
    <property type="match status" value="1"/>
</dbReference>
<reference evidence="12" key="1">
    <citation type="journal article" date="2020" name="Cell">
        <title>Large-Scale Comparative Analyses of Tick Genomes Elucidate Their Genetic Diversity and Vector Capacities.</title>
        <authorList>
            <consortium name="Tick Genome and Microbiome Consortium (TIGMIC)"/>
            <person name="Jia N."/>
            <person name="Wang J."/>
            <person name="Shi W."/>
            <person name="Du L."/>
            <person name="Sun Y."/>
            <person name="Zhan W."/>
            <person name="Jiang J.F."/>
            <person name="Wang Q."/>
            <person name="Zhang B."/>
            <person name="Ji P."/>
            <person name="Bell-Sakyi L."/>
            <person name="Cui X.M."/>
            <person name="Yuan T.T."/>
            <person name="Jiang B.G."/>
            <person name="Yang W.F."/>
            <person name="Lam T.T."/>
            <person name="Chang Q.C."/>
            <person name="Ding S.J."/>
            <person name="Wang X.J."/>
            <person name="Zhu J.G."/>
            <person name="Ruan X.D."/>
            <person name="Zhao L."/>
            <person name="Wei J.T."/>
            <person name="Ye R.Z."/>
            <person name="Que T.C."/>
            <person name="Du C.H."/>
            <person name="Zhou Y.H."/>
            <person name="Cheng J.X."/>
            <person name="Dai P.F."/>
            <person name="Guo W.B."/>
            <person name="Han X.H."/>
            <person name="Huang E.J."/>
            <person name="Li L.F."/>
            <person name="Wei W."/>
            <person name="Gao Y.C."/>
            <person name="Liu J.Z."/>
            <person name="Shao H.Z."/>
            <person name="Wang X."/>
            <person name="Wang C.C."/>
            <person name="Yang T.C."/>
            <person name="Huo Q.B."/>
            <person name="Li W."/>
            <person name="Chen H.Y."/>
            <person name="Chen S.E."/>
            <person name="Zhou L.G."/>
            <person name="Ni X.B."/>
            <person name="Tian J.H."/>
            <person name="Sheng Y."/>
            <person name="Liu T."/>
            <person name="Pan Y.S."/>
            <person name="Xia L.Y."/>
            <person name="Li J."/>
            <person name="Zhao F."/>
            <person name="Cao W.C."/>
        </authorList>
    </citation>
    <scope>NUCLEOTIDE SEQUENCE</scope>
    <source>
        <strain evidence="12">Rmic-2018</strain>
    </source>
</reference>
<keyword evidence="7" id="KW-0443">Lipid metabolism</keyword>
<keyword evidence="4" id="KW-0276">Fatty acid metabolism</keyword>
<dbReference type="Gene3D" id="3.90.180.10">
    <property type="entry name" value="Medium-chain alcohol dehydrogenases, catalytic domain"/>
    <property type="match status" value="1"/>
</dbReference>
<keyword evidence="6" id="KW-0560">Oxidoreductase</keyword>
<comment type="caution">
    <text evidence="12">The sequence shown here is derived from an EMBL/GenBank/DDBJ whole genome shotgun (WGS) entry which is preliminary data.</text>
</comment>
<dbReference type="SMART" id="SM00823">
    <property type="entry name" value="PKS_PP"/>
    <property type="match status" value="1"/>
</dbReference>